<dbReference type="OrthoDB" id="10603268at2759"/>
<sequence>MASYLIFPSASTCTARALDVFFFLPISIGNWATWISGKAPPSPKSYRKHVQQNLDTGLSDVKPPLWGLLSGEESVLMESRQRTGVEATQGQQSL</sequence>
<name>A0A4Z2F8D8_9TELE</name>
<evidence type="ECO:0000313" key="2">
    <source>
        <dbReference type="Proteomes" id="UP000314294"/>
    </source>
</evidence>
<accession>A0A4Z2F8D8</accession>
<dbReference type="Proteomes" id="UP000314294">
    <property type="component" value="Unassembled WGS sequence"/>
</dbReference>
<reference evidence="1 2" key="1">
    <citation type="submission" date="2019-03" db="EMBL/GenBank/DDBJ databases">
        <title>First draft genome of Liparis tanakae, snailfish: a comprehensive survey of snailfish specific genes.</title>
        <authorList>
            <person name="Kim W."/>
            <person name="Song I."/>
            <person name="Jeong J.-H."/>
            <person name="Kim D."/>
            <person name="Kim S."/>
            <person name="Ryu S."/>
            <person name="Song J.Y."/>
            <person name="Lee S.K."/>
        </authorList>
    </citation>
    <scope>NUCLEOTIDE SEQUENCE [LARGE SCALE GENOMIC DNA]</scope>
    <source>
        <tissue evidence="1">Muscle</tissue>
    </source>
</reference>
<organism evidence="1 2">
    <name type="scientific">Liparis tanakae</name>
    <name type="common">Tanaka's snailfish</name>
    <dbReference type="NCBI Taxonomy" id="230148"/>
    <lineage>
        <taxon>Eukaryota</taxon>
        <taxon>Metazoa</taxon>
        <taxon>Chordata</taxon>
        <taxon>Craniata</taxon>
        <taxon>Vertebrata</taxon>
        <taxon>Euteleostomi</taxon>
        <taxon>Actinopterygii</taxon>
        <taxon>Neopterygii</taxon>
        <taxon>Teleostei</taxon>
        <taxon>Neoteleostei</taxon>
        <taxon>Acanthomorphata</taxon>
        <taxon>Eupercaria</taxon>
        <taxon>Perciformes</taxon>
        <taxon>Cottioidei</taxon>
        <taxon>Cottales</taxon>
        <taxon>Liparidae</taxon>
        <taxon>Liparis</taxon>
    </lineage>
</organism>
<comment type="caution">
    <text evidence="1">The sequence shown here is derived from an EMBL/GenBank/DDBJ whole genome shotgun (WGS) entry which is preliminary data.</text>
</comment>
<gene>
    <name evidence="1" type="ORF">EYF80_052770</name>
</gene>
<dbReference type="AlphaFoldDB" id="A0A4Z2F8D8"/>
<protein>
    <submittedName>
        <fullName evidence="1">Uncharacterized protein</fullName>
    </submittedName>
</protein>
<evidence type="ECO:0000313" key="1">
    <source>
        <dbReference type="EMBL" id="TNN37074.1"/>
    </source>
</evidence>
<proteinExistence type="predicted"/>
<keyword evidence="2" id="KW-1185">Reference proteome</keyword>
<dbReference type="EMBL" id="SRLO01001537">
    <property type="protein sequence ID" value="TNN37074.1"/>
    <property type="molecule type" value="Genomic_DNA"/>
</dbReference>